<evidence type="ECO:0008006" key="4">
    <source>
        <dbReference type="Google" id="ProtNLM"/>
    </source>
</evidence>
<dbReference type="EMBL" id="MHRQ01000017">
    <property type="protein sequence ID" value="OHA26711.1"/>
    <property type="molecule type" value="Genomic_DNA"/>
</dbReference>
<dbReference type="STRING" id="1802312.A3C06_00140"/>
<dbReference type="InterPro" id="IPR013783">
    <property type="entry name" value="Ig-like_fold"/>
</dbReference>
<comment type="caution">
    <text evidence="2">The sequence shown here is derived from an EMBL/GenBank/DDBJ whole genome shotgun (WGS) entry which is preliminary data.</text>
</comment>
<gene>
    <name evidence="2" type="ORF">A3C06_00140</name>
</gene>
<dbReference type="Pfam" id="PF13385">
    <property type="entry name" value="Laminin_G_3"/>
    <property type="match status" value="1"/>
</dbReference>
<dbReference type="InterPro" id="IPR036116">
    <property type="entry name" value="FN3_sf"/>
</dbReference>
<evidence type="ECO:0000313" key="2">
    <source>
        <dbReference type="EMBL" id="OHA26711.1"/>
    </source>
</evidence>
<accession>A0A1G2MUS8</accession>
<feature type="region of interest" description="Disordered" evidence="1">
    <location>
        <begin position="400"/>
        <end position="420"/>
    </location>
</feature>
<dbReference type="Gene3D" id="2.60.120.200">
    <property type="match status" value="1"/>
</dbReference>
<dbReference type="InterPro" id="IPR013320">
    <property type="entry name" value="ConA-like_dom_sf"/>
</dbReference>
<dbReference type="Proteomes" id="UP000177565">
    <property type="component" value="Unassembled WGS sequence"/>
</dbReference>
<evidence type="ECO:0000256" key="1">
    <source>
        <dbReference type="SAM" id="MobiDB-lite"/>
    </source>
</evidence>
<name>A0A1G2MUS8_9BACT</name>
<sequence length="707" mass="74405">MVDKSKRSHKILFLGGVLVALAFVFSSVVFAQTDKSGLGNAWSQNIGWVMFGAPNGGPFKEKSDGSLSGFGWSENIGWIQFGGLTDFPFLPGTVAENAVVNANGTISGWARACAGTAQNTDAPSLPSPIAWWELDEVSGTSAGDSSGNGNTGTLYNNTSWVIGKINNGLSTDTGNVNSWMQVPSIAIGSSWTAAWWSYFPLATFTGSWRTMFRGSLDHQVIVDSSGNVGVYDNQSGTGFHSSGYNINSLSSLSPGWHHITAVGSGSNTTFYIDGNIANPHISNYKSINSIDSVGNFQGGYQNWGKFDDVRIYNQVLTNQEVKALYNSYLPVSSPGNCTSMTSRTDGWGGWISLRGTTALDSSYGLSVSGNQITGYAWGSDVIGWLQFNIALGGNGSCDTPSLNGPSSGKPGDTLSFTAGAIDPDNDSVKYQFDWDYSAGATVDTTVPASGYVPSGNSQTGSKPTPWNTPGTYTIAAQCQDSGNSGGNPPSAWKTKTVTIALPPPAISLTYPCGSGTGSATVSWGALAPVGSYSVNSYDVTVKKRSDGSTVASRPGTNSPQTISSLNTKTDYTMIVQANYLPNGTAITRQDFTIQECSTNLTCSFAPPNNANPGPIVGVPVVLTATIGGTYQPPFNITWTDSEGLNFTQNRVDNTSPSISRVYGTVGQKNVDIFVTDNAGAPTSCHMGLPPSLIEGPILKVKPHFDEY</sequence>
<dbReference type="AlphaFoldDB" id="A0A1G2MUS8"/>
<evidence type="ECO:0000313" key="3">
    <source>
        <dbReference type="Proteomes" id="UP000177565"/>
    </source>
</evidence>
<dbReference type="SUPFAM" id="SSF49899">
    <property type="entry name" value="Concanavalin A-like lectins/glucanases"/>
    <property type="match status" value="1"/>
</dbReference>
<organism evidence="2 3">
    <name type="scientific">Candidatus Taylorbacteria bacterium RIFCSPHIGHO2_02_FULL_46_13</name>
    <dbReference type="NCBI Taxonomy" id="1802312"/>
    <lineage>
        <taxon>Bacteria</taxon>
        <taxon>Candidatus Tayloriibacteriota</taxon>
    </lineage>
</organism>
<protein>
    <recommendedName>
        <fullName evidence="4">Fibronectin type-III domain-containing protein</fullName>
    </recommendedName>
</protein>
<dbReference type="SUPFAM" id="SSF49265">
    <property type="entry name" value="Fibronectin type III"/>
    <property type="match status" value="1"/>
</dbReference>
<proteinExistence type="predicted"/>
<reference evidence="2 3" key="1">
    <citation type="journal article" date="2016" name="Nat. Commun.">
        <title>Thousands of microbial genomes shed light on interconnected biogeochemical processes in an aquifer system.</title>
        <authorList>
            <person name="Anantharaman K."/>
            <person name="Brown C.T."/>
            <person name="Hug L.A."/>
            <person name="Sharon I."/>
            <person name="Castelle C.J."/>
            <person name="Probst A.J."/>
            <person name="Thomas B.C."/>
            <person name="Singh A."/>
            <person name="Wilkins M.J."/>
            <person name="Karaoz U."/>
            <person name="Brodie E.L."/>
            <person name="Williams K.H."/>
            <person name="Hubbard S.S."/>
            <person name="Banfield J.F."/>
        </authorList>
    </citation>
    <scope>NUCLEOTIDE SEQUENCE [LARGE SCALE GENOMIC DNA]</scope>
</reference>
<dbReference type="Gene3D" id="2.60.40.10">
    <property type="entry name" value="Immunoglobulins"/>
    <property type="match status" value="1"/>
</dbReference>